<dbReference type="AlphaFoldDB" id="A0A067S5Z1"/>
<dbReference type="EMBL" id="KL142461">
    <property type="protein sequence ID" value="KDR65292.1"/>
    <property type="molecule type" value="Genomic_DNA"/>
</dbReference>
<name>A0A067S5Z1_GALM3</name>
<reference evidence="3" key="1">
    <citation type="journal article" date="2014" name="Proc. Natl. Acad. Sci. U.S.A.">
        <title>Extensive sampling of basidiomycete genomes demonstrates inadequacy of the white-rot/brown-rot paradigm for wood decay fungi.</title>
        <authorList>
            <person name="Riley R."/>
            <person name="Salamov A.A."/>
            <person name="Brown D.W."/>
            <person name="Nagy L.G."/>
            <person name="Floudas D."/>
            <person name="Held B.W."/>
            <person name="Levasseur A."/>
            <person name="Lombard V."/>
            <person name="Morin E."/>
            <person name="Otillar R."/>
            <person name="Lindquist E.A."/>
            <person name="Sun H."/>
            <person name="LaButti K.M."/>
            <person name="Schmutz J."/>
            <person name="Jabbour D."/>
            <person name="Luo H."/>
            <person name="Baker S.E."/>
            <person name="Pisabarro A.G."/>
            <person name="Walton J.D."/>
            <person name="Blanchette R.A."/>
            <person name="Henrissat B."/>
            <person name="Martin F."/>
            <person name="Cullen D."/>
            <person name="Hibbett D.S."/>
            <person name="Grigoriev I.V."/>
        </authorList>
    </citation>
    <scope>NUCLEOTIDE SEQUENCE [LARGE SCALE GENOMIC DNA]</scope>
    <source>
        <strain evidence="3">CBS 339.88</strain>
    </source>
</reference>
<dbReference type="HOGENOM" id="CLU_717726_0_0_1"/>
<evidence type="ECO:0000313" key="2">
    <source>
        <dbReference type="EMBL" id="KDR65292.1"/>
    </source>
</evidence>
<accession>A0A067S5Z1</accession>
<keyword evidence="3" id="KW-1185">Reference proteome</keyword>
<evidence type="ECO:0000256" key="1">
    <source>
        <dbReference type="SAM" id="MobiDB-lite"/>
    </source>
</evidence>
<sequence>MSPLLLFAVPAHQAFTKDTSAHAIYVEYVALDPPPHSPTPDRASPPVASRFACHVGIVGWTVPSPRSARSAPSSQALVADEVRLLSRPLAPPPHPSRVACRLVTIDADVVPDRRPITASPRSAPSLLPAHDHSPSRSARLARVGNVSPVSPRLSPHRHRCPCLPPRPREPAVVDDDDSRIDVGGGRRRAAVTGTARFSSLGRRQRHDWIWGSAHRGSDNWVMTVGTSSCLRGTRATAYVDELRGAHASCLWRHLSHLPPLTPPDDIPPVYSTRLSLPPPLPLHLPLPLPALPPTVRVESPPPARNAYVPSYPAPPSPPSLSPLVSPLSSPLSSPLFSRRLSSRVASQLLSPLLASQLSQFVSCCAVSETPHVCDLNIHLLSRLTK</sequence>
<gene>
    <name evidence="2" type="ORF">GALMADRAFT_148812</name>
</gene>
<protein>
    <submittedName>
        <fullName evidence="2">Uncharacterized protein</fullName>
    </submittedName>
</protein>
<proteinExistence type="predicted"/>
<organism evidence="2 3">
    <name type="scientific">Galerina marginata (strain CBS 339.88)</name>
    <dbReference type="NCBI Taxonomy" id="685588"/>
    <lineage>
        <taxon>Eukaryota</taxon>
        <taxon>Fungi</taxon>
        <taxon>Dikarya</taxon>
        <taxon>Basidiomycota</taxon>
        <taxon>Agaricomycotina</taxon>
        <taxon>Agaricomycetes</taxon>
        <taxon>Agaricomycetidae</taxon>
        <taxon>Agaricales</taxon>
        <taxon>Agaricineae</taxon>
        <taxon>Strophariaceae</taxon>
        <taxon>Galerina</taxon>
    </lineage>
</organism>
<dbReference type="Proteomes" id="UP000027222">
    <property type="component" value="Unassembled WGS sequence"/>
</dbReference>
<evidence type="ECO:0000313" key="3">
    <source>
        <dbReference type="Proteomes" id="UP000027222"/>
    </source>
</evidence>
<feature type="region of interest" description="Disordered" evidence="1">
    <location>
        <begin position="113"/>
        <end position="184"/>
    </location>
</feature>